<evidence type="ECO:0000313" key="2">
    <source>
        <dbReference type="Proteomes" id="UP000515121"/>
    </source>
</evidence>
<evidence type="ECO:0000313" key="4">
    <source>
        <dbReference type="RefSeq" id="XP_022733857.1"/>
    </source>
</evidence>
<dbReference type="AlphaFoldDB" id="A0A6P5Y0C8"/>
<sequence length="225" mass="24145">MSTQSASPLMTRGNVLPVVLQPANLSNHESVANQPSLVASQPAHLMAYKGKQVSEAADTSKKGTPTNQMPTVGNQIFPTQSLSSNHSMPKGIQSETVSYNQPATEVLQETEAKSMTGMPFEKLLTVVIKRTQVPPQPLEDQGGNGSVKDSGHNLEDDQPLSIEPLQAVQPNNSSSSSSVLKHLENFRTGKMTELLKAVQENMRENQASCTEEPAIGSGETEHGDK</sequence>
<gene>
    <name evidence="3 4 5" type="primary">LOC111287510</name>
</gene>
<evidence type="ECO:0000313" key="3">
    <source>
        <dbReference type="RefSeq" id="XP_022733856.1"/>
    </source>
</evidence>
<dbReference type="KEGG" id="dzi:111287510"/>
<protein>
    <submittedName>
        <fullName evidence="3 4">Uncharacterized protein LOC111287510</fullName>
    </submittedName>
</protein>
<dbReference type="RefSeq" id="XP_022733856.1">
    <property type="nucleotide sequence ID" value="XM_022878121.1"/>
</dbReference>
<dbReference type="RefSeq" id="XP_022733858.1">
    <property type="nucleotide sequence ID" value="XM_022878123.1"/>
</dbReference>
<feature type="region of interest" description="Disordered" evidence="1">
    <location>
        <begin position="132"/>
        <end position="158"/>
    </location>
</feature>
<reference evidence="3 4" key="1">
    <citation type="submission" date="2025-04" db="UniProtKB">
        <authorList>
            <consortium name="RefSeq"/>
        </authorList>
    </citation>
    <scope>IDENTIFICATION</scope>
    <source>
        <tissue evidence="3 4">Fruit stalk</tissue>
    </source>
</reference>
<accession>A0A6P5Y0C8</accession>
<evidence type="ECO:0000256" key="1">
    <source>
        <dbReference type="SAM" id="MobiDB-lite"/>
    </source>
</evidence>
<organism evidence="2 5">
    <name type="scientific">Durio zibethinus</name>
    <name type="common">Durian</name>
    <dbReference type="NCBI Taxonomy" id="66656"/>
    <lineage>
        <taxon>Eukaryota</taxon>
        <taxon>Viridiplantae</taxon>
        <taxon>Streptophyta</taxon>
        <taxon>Embryophyta</taxon>
        <taxon>Tracheophyta</taxon>
        <taxon>Spermatophyta</taxon>
        <taxon>Magnoliopsida</taxon>
        <taxon>eudicotyledons</taxon>
        <taxon>Gunneridae</taxon>
        <taxon>Pentapetalae</taxon>
        <taxon>rosids</taxon>
        <taxon>malvids</taxon>
        <taxon>Malvales</taxon>
        <taxon>Malvaceae</taxon>
        <taxon>Helicteroideae</taxon>
        <taxon>Durio</taxon>
    </lineage>
</organism>
<proteinExistence type="predicted"/>
<feature type="region of interest" description="Disordered" evidence="1">
    <location>
        <begin position="200"/>
        <end position="225"/>
    </location>
</feature>
<dbReference type="Proteomes" id="UP000515121">
    <property type="component" value="Unplaced"/>
</dbReference>
<evidence type="ECO:0000313" key="5">
    <source>
        <dbReference type="RefSeq" id="XP_022733858.1"/>
    </source>
</evidence>
<dbReference type="GeneID" id="111287510"/>
<name>A0A6P5Y0C8_DURZI</name>
<keyword evidence="2" id="KW-1185">Reference proteome</keyword>
<dbReference type="RefSeq" id="XP_022733857.1">
    <property type="nucleotide sequence ID" value="XM_022878122.1"/>
</dbReference>
<dbReference type="OrthoDB" id="1910926at2759"/>